<accession>A0A398B6P6</accession>
<feature type="transmembrane region" description="Helical" evidence="1">
    <location>
        <begin position="39"/>
        <end position="59"/>
    </location>
</feature>
<protein>
    <submittedName>
        <fullName evidence="2">Uncharacterized protein</fullName>
    </submittedName>
</protein>
<keyword evidence="3" id="KW-1185">Reference proteome</keyword>
<evidence type="ECO:0000313" key="2">
    <source>
        <dbReference type="EMBL" id="RID85779.1"/>
    </source>
</evidence>
<keyword evidence="1" id="KW-0472">Membrane</keyword>
<dbReference type="Proteomes" id="UP000265816">
    <property type="component" value="Unassembled WGS sequence"/>
</dbReference>
<evidence type="ECO:0000313" key="3">
    <source>
        <dbReference type="Proteomes" id="UP000265816"/>
    </source>
</evidence>
<proteinExistence type="predicted"/>
<name>A0A398B6P6_9BACI</name>
<gene>
    <name evidence="2" type="ORF">D1970_09600</name>
</gene>
<comment type="caution">
    <text evidence="2">The sequence shown here is derived from an EMBL/GenBank/DDBJ whole genome shotgun (WGS) entry which is preliminary data.</text>
</comment>
<dbReference type="EMBL" id="QWVT01000015">
    <property type="protein sequence ID" value="RID85779.1"/>
    <property type="molecule type" value="Genomic_DNA"/>
</dbReference>
<sequence>MQTKSRIPVIFTKSPPVLFIACNMEAKLKAEINGTSGKLAYYINFALFSYLPLFGPKYYKLLMNPQIQFAKSG</sequence>
<evidence type="ECO:0000256" key="1">
    <source>
        <dbReference type="SAM" id="Phobius"/>
    </source>
</evidence>
<organism evidence="2 3">
    <name type="scientific">Mesobacillus zeae</name>
    <dbReference type="NCBI Taxonomy" id="1917180"/>
    <lineage>
        <taxon>Bacteria</taxon>
        <taxon>Bacillati</taxon>
        <taxon>Bacillota</taxon>
        <taxon>Bacilli</taxon>
        <taxon>Bacillales</taxon>
        <taxon>Bacillaceae</taxon>
        <taxon>Mesobacillus</taxon>
    </lineage>
</organism>
<keyword evidence="1" id="KW-0812">Transmembrane</keyword>
<keyword evidence="1" id="KW-1133">Transmembrane helix</keyword>
<dbReference type="AlphaFoldDB" id="A0A398B6P6"/>
<reference evidence="2" key="1">
    <citation type="submission" date="2018-08" db="EMBL/GenBank/DDBJ databases">
        <title>Bacillus jemisoniae sp. nov., Bacillus chryseoplanitiae sp. nov., Bacillus resnikiae sp. nov., and Bacillus frankliniae sp. nov., isolated from Viking spacecraft and associated surfaces.</title>
        <authorList>
            <person name="Seuylemezian A."/>
            <person name="Vaishampayan P."/>
        </authorList>
    </citation>
    <scope>NUCLEOTIDE SEQUENCE [LARGE SCALE GENOMIC DNA]</scope>
    <source>
        <strain evidence="2">JJ-247</strain>
    </source>
</reference>